<feature type="compositionally biased region" description="Basic and acidic residues" evidence="5">
    <location>
        <begin position="438"/>
        <end position="456"/>
    </location>
</feature>
<feature type="compositionally biased region" description="Basic residues" evidence="5">
    <location>
        <begin position="531"/>
        <end position="550"/>
    </location>
</feature>
<dbReference type="InParanoid" id="A0A165FWR4"/>
<dbReference type="Gene3D" id="3.30.40.10">
    <property type="entry name" value="Zinc/RING finger domain, C3HC4 (zinc finger)"/>
    <property type="match status" value="2"/>
</dbReference>
<keyword evidence="2 4" id="KW-0863">Zinc-finger</keyword>
<feature type="compositionally biased region" description="Basic and acidic residues" evidence="5">
    <location>
        <begin position="99"/>
        <end position="110"/>
    </location>
</feature>
<protein>
    <recommendedName>
        <fullName evidence="6">PHD-type domain-containing protein</fullName>
    </recommendedName>
</protein>
<dbReference type="PANTHER" id="PTHR47636:SF1">
    <property type="entry name" value="TRANSCRIPTIONAL REGULATORY PROTEIN RCO1"/>
    <property type="match status" value="1"/>
</dbReference>
<gene>
    <name evidence="7" type="ORF">L228DRAFT_239453</name>
</gene>
<dbReference type="InterPro" id="IPR001965">
    <property type="entry name" value="Znf_PHD"/>
</dbReference>
<dbReference type="SMART" id="SM00249">
    <property type="entry name" value="PHD"/>
    <property type="match status" value="2"/>
</dbReference>
<dbReference type="CDD" id="cd15535">
    <property type="entry name" value="PHD1_Rco1"/>
    <property type="match status" value="1"/>
</dbReference>
<evidence type="ECO:0000313" key="8">
    <source>
        <dbReference type="Proteomes" id="UP000076632"/>
    </source>
</evidence>
<feature type="compositionally biased region" description="Polar residues" evidence="5">
    <location>
        <begin position="289"/>
        <end position="309"/>
    </location>
</feature>
<dbReference type="PROSITE" id="PS50016">
    <property type="entry name" value="ZF_PHD_2"/>
    <property type="match status" value="1"/>
</dbReference>
<keyword evidence="8" id="KW-1185">Reference proteome</keyword>
<feature type="region of interest" description="Disordered" evidence="5">
    <location>
        <begin position="255"/>
        <end position="356"/>
    </location>
</feature>
<feature type="compositionally biased region" description="Basic and acidic residues" evidence="5">
    <location>
        <begin position="120"/>
        <end position="131"/>
    </location>
</feature>
<dbReference type="SUPFAM" id="SSF57903">
    <property type="entry name" value="FYVE/PHD zinc finger"/>
    <property type="match status" value="2"/>
</dbReference>
<dbReference type="AlphaFoldDB" id="A0A165FWR4"/>
<dbReference type="GO" id="GO:0006357">
    <property type="term" value="P:regulation of transcription by RNA polymerase II"/>
    <property type="evidence" value="ECO:0007669"/>
    <property type="project" value="TreeGrafter"/>
</dbReference>
<sequence>MASTRPTRKSSRMSSPFTTSQKDASLSAANKPKEEKKTFLDKWVEPPLRQPAPSFEDYKGLERHGVLEHMAPLGALPSAKVKARVKIEGPRRAIRGKKRETAAAKERAETPDSSASANTRRSESRKIEEKPSATSLLQEEAAERSFPPSPSPGSGVKAVTAAKTSIASTSEVKAPDSRTPAGRAKLELIVQAAVRRASELGNPALGLAIKQLHTESLQRRDLADLLDAVLSQRSTPRQTGEFQAYITQARKQIKSQNSTLNGGRRLSVPAEAHSTTKSSKSPSKGSRSAVTTATGNNVSPLEATGPNQSDKPKSNQKESVSSGKRRQANGMASQENIPLTRSKSASSSSSLSSMTSMDHEFTASMDAEPGNAQVAETYASSPPMNNDEPHSATGPKLDLFSTSNPPTSNSLKRSSAAAGLTQPDSDDTLMTKRKRMSRAFDDYKVTESNVRVETKPQQENSQEVTPTTKPSNAPTVKQTLRLRNSTRKSARHEPEQPQSPSSSVTGGPRSPAPALIGSASRASTPILGGRPLKKNKKGARIKMSPSKKKSGVIAGIARGGGAARNSLGYGPTDENEDSENDEFCSACGGSGYLLCCDGCDRSFHFTCLDPPLDPNRPPDDSWYCFICESKRGPPTQYSRGLFAALFGNLEKKNPVAFNLPREIREYFEGVRTGDEGEYEEAVTQKSKPRGGYEEFPDLLKLRDSKGKYVLCFRCGKSALNNREIIPCDFCSLQWHLDCLDPPMANPPPKALNGKSKHNWMCPNHVDHELLALDPSVRQNAKQGTAGIGRMHKVRRPKNARIVDPALRRGFINNGLIEIDNDSSDEDDFHDQEEFGVVYRLPERGVKLDFIDKVKRTCWTEIRPSIFTRPGSVDISEANPPVSAELQMKIKSEFDRRSFADRQLALNLAQLSGCGSNLSLSADAVENLINTLIAEAPSDVASLMIDSAEKASNTPPSPPASDSRLGQSEAGPVSDKERNTLLMLQELIRRRLETSSLEA</sequence>
<feature type="compositionally biased region" description="Polar residues" evidence="5">
    <location>
        <begin position="162"/>
        <end position="171"/>
    </location>
</feature>
<evidence type="ECO:0000256" key="2">
    <source>
        <dbReference type="ARBA" id="ARBA00022771"/>
    </source>
</evidence>
<dbReference type="InterPro" id="IPR013083">
    <property type="entry name" value="Znf_RING/FYVE/PHD"/>
</dbReference>
<dbReference type="RefSeq" id="XP_018187033.1">
    <property type="nucleotide sequence ID" value="XM_018331151.1"/>
</dbReference>
<feature type="region of interest" description="Disordered" evidence="5">
    <location>
        <begin position="377"/>
        <end position="551"/>
    </location>
</feature>
<feature type="compositionally biased region" description="Polar residues" evidence="5">
    <location>
        <begin position="330"/>
        <end position="341"/>
    </location>
</feature>
<organism evidence="7 8">
    <name type="scientific">Xylona heveae (strain CBS 132557 / TC161)</name>
    <dbReference type="NCBI Taxonomy" id="1328760"/>
    <lineage>
        <taxon>Eukaryota</taxon>
        <taxon>Fungi</taxon>
        <taxon>Dikarya</taxon>
        <taxon>Ascomycota</taxon>
        <taxon>Pezizomycotina</taxon>
        <taxon>Xylonomycetes</taxon>
        <taxon>Xylonales</taxon>
        <taxon>Xylonaceae</taxon>
        <taxon>Xylona</taxon>
    </lineage>
</organism>
<feature type="domain" description="PHD-type" evidence="6">
    <location>
        <begin position="581"/>
        <end position="630"/>
    </location>
</feature>
<dbReference type="STRING" id="1328760.A0A165FWR4"/>
<feature type="region of interest" description="Disordered" evidence="5">
    <location>
        <begin position="948"/>
        <end position="977"/>
    </location>
</feature>
<reference evidence="7 8" key="1">
    <citation type="journal article" date="2016" name="Fungal Biol.">
        <title>The genome of Xylona heveae provides a window into fungal endophytism.</title>
        <authorList>
            <person name="Gazis R."/>
            <person name="Kuo A."/>
            <person name="Riley R."/>
            <person name="LaButti K."/>
            <person name="Lipzen A."/>
            <person name="Lin J."/>
            <person name="Amirebrahimi M."/>
            <person name="Hesse C.N."/>
            <person name="Spatafora J.W."/>
            <person name="Henrissat B."/>
            <person name="Hainaut M."/>
            <person name="Grigoriev I.V."/>
            <person name="Hibbett D.S."/>
        </authorList>
    </citation>
    <scope>NUCLEOTIDE SEQUENCE [LARGE SCALE GENOMIC DNA]</scope>
    <source>
        <strain evidence="7 8">TC161</strain>
    </source>
</reference>
<dbReference type="InterPro" id="IPR011011">
    <property type="entry name" value="Znf_FYVE_PHD"/>
</dbReference>
<dbReference type="InterPro" id="IPR019787">
    <property type="entry name" value="Znf_PHD-finger"/>
</dbReference>
<feature type="compositionally biased region" description="Polar residues" evidence="5">
    <location>
        <begin position="457"/>
        <end position="483"/>
    </location>
</feature>
<dbReference type="FunFam" id="3.30.40.10:FF:000748">
    <property type="entry name" value="PHD finger domain protein, putative"/>
    <property type="match status" value="1"/>
</dbReference>
<feature type="region of interest" description="Disordered" evidence="5">
    <location>
        <begin position="1"/>
        <end position="56"/>
    </location>
</feature>
<evidence type="ECO:0000313" key="7">
    <source>
        <dbReference type="EMBL" id="KZF21478.1"/>
    </source>
</evidence>
<dbReference type="GO" id="GO:0008270">
    <property type="term" value="F:zinc ion binding"/>
    <property type="evidence" value="ECO:0007669"/>
    <property type="project" value="UniProtKB-KW"/>
</dbReference>
<feature type="compositionally biased region" description="Low complexity" evidence="5">
    <location>
        <begin position="275"/>
        <end position="288"/>
    </location>
</feature>
<keyword evidence="3" id="KW-0862">Zinc</keyword>
<keyword evidence="1" id="KW-0479">Metal-binding</keyword>
<dbReference type="Proteomes" id="UP000076632">
    <property type="component" value="Unassembled WGS sequence"/>
</dbReference>
<dbReference type="Pfam" id="PF00628">
    <property type="entry name" value="PHD"/>
    <property type="match status" value="1"/>
</dbReference>
<evidence type="ECO:0000256" key="3">
    <source>
        <dbReference type="ARBA" id="ARBA00022833"/>
    </source>
</evidence>
<feature type="compositionally biased region" description="Low complexity" evidence="5">
    <location>
        <begin position="342"/>
        <end position="356"/>
    </location>
</feature>
<evidence type="ECO:0000256" key="1">
    <source>
        <dbReference type="ARBA" id="ARBA00022723"/>
    </source>
</evidence>
<feature type="compositionally biased region" description="Basic residues" evidence="5">
    <location>
        <begin position="1"/>
        <end position="11"/>
    </location>
</feature>
<proteinExistence type="predicted"/>
<dbReference type="PROSITE" id="PS01359">
    <property type="entry name" value="ZF_PHD_1"/>
    <property type="match status" value="1"/>
</dbReference>
<dbReference type="EMBL" id="KV407460">
    <property type="protein sequence ID" value="KZF21478.1"/>
    <property type="molecule type" value="Genomic_DNA"/>
</dbReference>
<name>A0A165FWR4_XYLHT</name>
<feature type="region of interest" description="Disordered" evidence="5">
    <location>
        <begin position="86"/>
        <end position="183"/>
    </location>
</feature>
<dbReference type="OrthoDB" id="5876363at2759"/>
<feature type="compositionally biased region" description="Polar residues" evidence="5">
    <location>
        <begin position="400"/>
        <end position="413"/>
    </location>
</feature>
<dbReference type="InterPro" id="IPR019786">
    <property type="entry name" value="Zinc_finger_PHD-type_CS"/>
</dbReference>
<evidence type="ECO:0000259" key="6">
    <source>
        <dbReference type="PROSITE" id="PS50016"/>
    </source>
</evidence>
<dbReference type="OMA" id="CYYFVPP"/>
<evidence type="ECO:0000256" key="5">
    <source>
        <dbReference type="SAM" id="MobiDB-lite"/>
    </source>
</evidence>
<dbReference type="PANTHER" id="PTHR47636">
    <property type="entry name" value="TRANSCRIPTIONAL REGULATORY PROTEIN RCO1"/>
    <property type="match status" value="1"/>
</dbReference>
<feature type="compositionally biased region" description="Basic and acidic residues" evidence="5">
    <location>
        <begin position="31"/>
        <end position="44"/>
    </location>
</feature>
<dbReference type="GeneID" id="28896288"/>
<dbReference type="GO" id="GO:0032221">
    <property type="term" value="C:Rpd3S complex"/>
    <property type="evidence" value="ECO:0007669"/>
    <property type="project" value="TreeGrafter"/>
</dbReference>
<dbReference type="InterPro" id="IPR052819">
    <property type="entry name" value="Chromatin_regulatory_protein"/>
</dbReference>
<accession>A0A165FWR4</accession>
<dbReference type="CDD" id="cd15534">
    <property type="entry name" value="PHD2_PHF12_Rco1"/>
    <property type="match status" value="1"/>
</dbReference>
<feature type="compositionally biased region" description="Polar residues" evidence="5">
    <location>
        <begin position="12"/>
        <end position="28"/>
    </location>
</feature>
<evidence type="ECO:0000256" key="4">
    <source>
        <dbReference type="PROSITE-ProRule" id="PRU00146"/>
    </source>
</evidence>